<dbReference type="GeneID" id="20650791"/>
<dbReference type="KEGG" id="psoj:PHYSODRAFT_382259"/>
<name>G4ZBT9_PHYSP</name>
<dbReference type="EMBL" id="JH159153">
    <property type="protein sequence ID" value="EGZ21293.1"/>
    <property type="molecule type" value="Genomic_DNA"/>
</dbReference>
<dbReference type="RefSeq" id="XP_009524010.1">
    <property type="nucleotide sequence ID" value="XM_009525715.1"/>
</dbReference>
<feature type="non-terminal residue" evidence="1">
    <location>
        <position position="1"/>
    </location>
</feature>
<accession>G4ZBT9</accession>
<evidence type="ECO:0000313" key="1">
    <source>
        <dbReference type="EMBL" id="EGZ21293.1"/>
    </source>
</evidence>
<organism evidence="1 2">
    <name type="scientific">Phytophthora sojae (strain P6497)</name>
    <name type="common">Soybean stem and root rot agent</name>
    <name type="synonym">Phytophthora megasperma f. sp. glycines</name>
    <dbReference type="NCBI Taxonomy" id="1094619"/>
    <lineage>
        <taxon>Eukaryota</taxon>
        <taxon>Sar</taxon>
        <taxon>Stramenopiles</taxon>
        <taxon>Oomycota</taxon>
        <taxon>Peronosporomycetes</taxon>
        <taxon>Peronosporales</taxon>
        <taxon>Peronosporaceae</taxon>
        <taxon>Phytophthora</taxon>
    </lineage>
</organism>
<keyword evidence="2" id="KW-1185">Reference proteome</keyword>
<evidence type="ECO:0000313" key="2">
    <source>
        <dbReference type="Proteomes" id="UP000002640"/>
    </source>
</evidence>
<feature type="non-terminal residue" evidence="1">
    <location>
        <position position="96"/>
    </location>
</feature>
<proteinExistence type="predicted"/>
<dbReference type="Proteomes" id="UP000002640">
    <property type="component" value="Unassembled WGS sequence"/>
</dbReference>
<dbReference type="InParanoid" id="G4ZBT9"/>
<dbReference type="AlphaFoldDB" id="G4ZBT9"/>
<sequence>SIQHAIEEDGILSSERGDAKLAAVFDMDQTDVYIDMAGNTTIDFVGNATMDVQQGPGGPVSHQIWSPVFGSPGAEHTVQKKAFCNEAVMMEWIERV</sequence>
<reference evidence="1 2" key="1">
    <citation type="journal article" date="2006" name="Science">
        <title>Phytophthora genome sequences uncover evolutionary origins and mechanisms of pathogenesis.</title>
        <authorList>
            <person name="Tyler B.M."/>
            <person name="Tripathy S."/>
            <person name="Zhang X."/>
            <person name="Dehal P."/>
            <person name="Jiang R.H."/>
            <person name="Aerts A."/>
            <person name="Arredondo F.D."/>
            <person name="Baxter L."/>
            <person name="Bensasson D."/>
            <person name="Beynon J.L."/>
            <person name="Chapman J."/>
            <person name="Damasceno C.M."/>
            <person name="Dorrance A.E."/>
            <person name="Dou D."/>
            <person name="Dickerman A.W."/>
            <person name="Dubchak I.L."/>
            <person name="Garbelotto M."/>
            <person name="Gijzen M."/>
            <person name="Gordon S.G."/>
            <person name="Govers F."/>
            <person name="Grunwald N.J."/>
            <person name="Huang W."/>
            <person name="Ivors K.L."/>
            <person name="Jones R.W."/>
            <person name="Kamoun S."/>
            <person name="Krampis K."/>
            <person name="Lamour K.H."/>
            <person name="Lee M.K."/>
            <person name="McDonald W.H."/>
            <person name="Medina M."/>
            <person name="Meijer H.J."/>
            <person name="Nordberg E.K."/>
            <person name="Maclean D.J."/>
            <person name="Ospina-Giraldo M.D."/>
            <person name="Morris P.F."/>
            <person name="Phuntumart V."/>
            <person name="Putnam N.H."/>
            <person name="Rash S."/>
            <person name="Rose J.K."/>
            <person name="Sakihama Y."/>
            <person name="Salamov A.A."/>
            <person name="Savidor A."/>
            <person name="Scheuring C.F."/>
            <person name="Smith B.M."/>
            <person name="Sobral B.W."/>
            <person name="Terry A."/>
            <person name="Torto-Alalibo T.A."/>
            <person name="Win J."/>
            <person name="Xu Z."/>
            <person name="Zhang H."/>
            <person name="Grigoriev I.V."/>
            <person name="Rokhsar D.S."/>
            <person name="Boore J.L."/>
        </authorList>
    </citation>
    <scope>NUCLEOTIDE SEQUENCE [LARGE SCALE GENOMIC DNA]</scope>
    <source>
        <strain evidence="1 2">P6497</strain>
    </source>
</reference>
<dbReference type="OMA" id="MMEWIER"/>
<gene>
    <name evidence="1" type="ORF">PHYSODRAFT_382259</name>
</gene>
<protein>
    <submittedName>
        <fullName evidence="1">Uncharacterized protein</fullName>
    </submittedName>
</protein>